<evidence type="ECO:0000256" key="4">
    <source>
        <dbReference type="ARBA" id="ARBA00022500"/>
    </source>
</evidence>
<feature type="domain" description="CheW-like" evidence="5">
    <location>
        <begin position="18"/>
        <end position="162"/>
    </location>
</feature>
<dbReference type="PANTHER" id="PTHR22617:SF41">
    <property type="entry name" value="CHEMOTAXIS SIGNAL TRANSDUCTION SYSTEM ADAPTOR PROTEIN CHEW"/>
    <property type="match status" value="1"/>
</dbReference>
<dbReference type="AlphaFoldDB" id="A0A1V1PEA1"/>
<protein>
    <recommendedName>
        <fullName evidence="2">Chemotaxis protein CheW</fullName>
    </recommendedName>
</protein>
<dbReference type="EMBL" id="ATBP01000087">
    <property type="protein sequence ID" value="ETR73114.1"/>
    <property type="molecule type" value="Genomic_DNA"/>
</dbReference>
<sequence length="166" mass="18249">MSDGNVQLDQVSSSVKREGKYLTFALADEEYGIGILKVKEIIGMMAITPVPQTPSYVKGVINLRGKVIPVVDLRSKFDMETIDYTDRTCIIVVEIEGKEERIQIGIVVDTVSEVINVREADVEDTPTFGTRVSTEFILGMAKIEGSVKILLDIDAVLSAKELSQIV</sequence>
<dbReference type="SUPFAM" id="SSF50341">
    <property type="entry name" value="CheW-like"/>
    <property type="match status" value="1"/>
</dbReference>
<dbReference type="Gene3D" id="2.40.50.180">
    <property type="entry name" value="CheA-289, Domain 4"/>
    <property type="match status" value="1"/>
</dbReference>
<evidence type="ECO:0000256" key="1">
    <source>
        <dbReference type="ARBA" id="ARBA00004496"/>
    </source>
</evidence>
<comment type="caution">
    <text evidence="6">The sequence shown here is derived from an EMBL/GenBank/DDBJ whole genome shotgun (WGS) entry which is preliminary data.</text>
</comment>
<dbReference type="Pfam" id="PF01584">
    <property type="entry name" value="CheW"/>
    <property type="match status" value="1"/>
</dbReference>
<dbReference type="GO" id="GO:0005829">
    <property type="term" value="C:cytosol"/>
    <property type="evidence" value="ECO:0007669"/>
    <property type="project" value="TreeGrafter"/>
</dbReference>
<organism evidence="6 7">
    <name type="scientific">Candidatus Magnetoglobus multicellularis str. Araruama</name>
    <dbReference type="NCBI Taxonomy" id="890399"/>
    <lineage>
        <taxon>Bacteria</taxon>
        <taxon>Pseudomonadati</taxon>
        <taxon>Thermodesulfobacteriota</taxon>
        <taxon>Desulfobacteria</taxon>
        <taxon>Desulfobacterales</taxon>
        <taxon>Desulfobacteraceae</taxon>
        <taxon>Candidatus Magnetoglobus</taxon>
    </lineage>
</organism>
<name>A0A1V1PEA1_9BACT</name>
<dbReference type="InterPro" id="IPR039315">
    <property type="entry name" value="CheW"/>
</dbReference>
<evidence type="ECO:0000256" key="2">
    <source>
        <dbReference type="ARBA" id="ARBA00021483"/>
    </source>
</evidence>
<accession>A0A1V1PEA1</accession>
<gene>
    <name evidence="6" type="ORF">OMM_07141</name>
</gene>
<dbReference type="Gene3D" id="2.30.30.40">
    <property type="entry name" value="SH3 Domains"/>
    <property type="match status" value="1"/>
</dbReference>
<dbReference type="InterPro" id="IPR036061">
    <property type="entry name" value="CheW-like_dom_sf"/>
</dbReference>
<dbReference type="Proteomes" id="UP000189670">
    <property type="component" value="Unassembled WGS sequence"/>
</dbReference>
<dbReference type="CDD" id="cd00732">
    <property type="entry name" value="CheW"/>
    <property type="match status" value="1"/>
</dbReference>
<keyword evidence="4" id="KW-0145">Chemotaxis</keyword>
<comment type="subcellular location">
    <subcellularLocation>
        <location evidence="1">Cytoplasm</location>
    </subcellularLocation>
</comment>
<dbReference type="FunFam" id="2.40.50.180:FF:000002">
    <property type="entry name" value="Chemotaxis protein CheW"/>
    <property type="match status" value="1"/>
</dbReference>
<dbReference type="PANTHER" id="PTHR22617">
    <property type="entry name" value="CHEMOTAXIS SENSOR HISTIDINE KINASE-RELATED"/>
    <property type="match status" value="1"/>
</dbReference>
<keyword evidence="3" id="KW-0963">Cytoplasm</keyword>
<evidence type="ECO:0000313" key="7">
    <source>
        <dbReference type="Proteomes" id="UP000189670"/>
    </source>
</evidence>
<evidence type="ECO:0000256" key="3">
    <source>
        <dbReference type="ARBA" id="ARBA00022490"/>
    </source>
</evidence>
<reference evidence="7" key="1">
    <citation type="submission" date="2012-11" db="EMBL/GenBank/DDBJ databases">
        <authorList>
            <person name="Lucero-Rivera Y.E."/>
            <person name="Tovar-Ramirez D."/>
        </authorList>
    </citation>
    <scope>NUCLEOTIDE SEQUENCE [LARGE SCALE GENOMIC DNA]</scope>
    <source>
        <strain evidence="7">Araruama</strain>
    </source>
</reference>
<dbReference type="GO" id="GO:0006935">
    <property type="term" value="P:chemotaxis"/>
    <property type="evidence" value="ECO:0007669"/>
    <property type="project" value="UniProtKB-KW"/>
</dbReference>
<proteinExistence type="predicted"/>
<dbReference type="SMART" id="SM00260">
    <property type="entry name" value="CheW"/>
    <property type="match status" value="1"/>
</dbReference>
<dbReference type="PROSITE" id="PS50851">
    <property type="entry name" value="CHEW"/>
    <property type="match status" value="1"/>
</dbReference>
<evidence type="ECO:0000313" key="6">
    <source>
        <dbReference type="EMBL" id="ETR73114.1"/>
    </source>
</evidence>
<dbReference type="GO" id="GO:0007165">
    <property type="term" value="P:signal transduction"/>
    <property type="evidence" value="ECO:0007669"/>
    <property type="project" value="InterPro"/>
</dbReference>
<dbReference type="InterPro" id="IPR002545">
    <property type="entry name" value="CheW-lke_dom"/>
</dbReference>
<evidence type="ECO:0000259" key="5">
    <source>
        <dbReference type="PROSITE" id="PS50851"/>
    </source>
</evidence>